<proteinExistence type="predicted"/>
<organism evidence="2 3">
    <name type="scientific">Perilla frutescens var. hirtella</name>
    <name type="common">Perilla citriodora</name>
    <name type="synonym">Perilla setoyensis</name>
    <dbReference type="NCBI Taxonomy" id="608512"/>
    <lineage>
        <taxon>Eukaryota</taxon>
        <taxon>Viridiplantae</taxon>
        <taxon>Streptophyta</taxon>
        <taxon>Embryophyta</taxon>
        <taxon>Tracheophyta</taxon>
        <taxon>Spermatophyta</taxon>
        <taxon>Magnoliopsida</taxon>
        <taxon>eudicotyledons</taxon>
        <taxon>Gunneridae</taxon>
        <taxon>Pentapetalae</taxon>
        <taxon>asterids</taxon>
        <taxon>lamiids</taxon>
        <taxon>Lamiales</taxon>
        <taxon>Lamiaceae</taxon>
        <taxon>Nepetoideae</taxon>
        <taxon>Elsholtzieae</taxon>
        <taxon>Perilla</taxon>
    </lineage>
</organism>
<accession>A0AAD4JJ56</accession>
<comment type="caution">
    <text evidence="2">The sequence shown here is derived from an EMBL/GenBank/DDBJ whole genome shotgun (WGS) entry which is preliminary data.</text>
</comment>
<dbReference type="GO" id="GO:0009507">
    <property type="term" value="C:chloroplast"/>
    <property type="evidence" value="ECO:0007669"/>
    <property type="project" value="TreeGrafter"/>
</dbReference>
<evidence type="ECO:0000256" key="1">
    <source>
        <dbReference type="SAM" id="MobiDB-lite"/>
    </source>
</evidence>
<gene>
    <name evidence="2" type="ORF">C2S53_003979</name>
</gene>
<feature type="compositionally biased region" description="Basic and acidic residues" evidence="1">
    <location>
        <begin position="26"/>
        <end position="42"/>
    </location>
</feature>
<sequence length="121" mass="13631">MQTLSKRCNLLATSEDQETVSELEGDDFKQEGQRSPHEDCGSSDISFDHIERAVGKPGFISFHGLMRRREDEVIVSGPVEDQNNLMWLVGPTILVASFVFPSLYLRRILSSIFEDSLLTGR</sequence>
<dbReference type="EMBL" id="SDAM02000044">
    <property type="protein sequence ID" value="KAH6834742.1"/>
    <property type="molecule type" value="Genomic_DNA"/>
</dbReference>
<protein>
    <submittedName>
        <fullName evidence="2">Uncharacterized protein</fullName>
    </submittedName>
</protein>
<feature type="region of interest" description="Disordered" evidence="1">
    <location>
        <begin position="15"/>
        <end position="42"/>
    </location>
</feature>
<keyword evidence="3" id="KW-1185">Reference proteome</keyword>
<evidence type="ECO:0000313" key="3">
    <source>
        <dbReference type="Proteomes" id="UP001190926"/>
    </source>
</evidence>
<dbReference type="AlphaFoldDB" id="A0AAD4JJ56"/>
<feature type="compositionally biased region" description="Acidic residues" evidence="1">
    <location>
        <begin position="15"/>
        <end position="25"/>
    </location>
</feature>
<evidence type="ECO:0000313" key="2">
    <source>
        <dbReference type="EMBL" id="KAH6834742.1"/>
    </source>
</evidence>
<name>A0AAD4JJ56_PERFH</name>
<dbReference type="PANTHER" id="PTHR33918:SF2">
    <property type="entry name" value="OS01G0704200 PROTEIN"/>
    <property type="match status" value="1"/>
</dbReference>
<dbReference type="PANTHER" id="PTHR33918">
    <property type="entry name" value="OS01G0704200 PROTEIN"/>
    <property type="match status" value="1"/>
</dbReference>
<reference evidence="2 3" key="1">
    <citation type="journal article" date="2021" name="Nat. Commun.">
        <title>Incipient diploidization of the medicinal plant Perilla within 10,000 years.</title>
        <authorList>
            <person name="Zhang Y."/>
            <person name="Shen Q."/>
            <person name="Leng L."/>
            <person name="Zhang D."/>
            <person name="Chen S."/>
            <person name="Shi Y."/>
            <person name="Ning Z."/>
            <person name="Chen S."/>
        </authorList>
    </citation>
    <scope>NUCLEOTIDE SEQUENCE [LARGE SCALE GENOMIC DNA]</scope>
    <source>
        <strain evidence="3">cv. PC099</strain>
    </source>
</reference>
<dbReference type="Proteomes" id="UP001190926">
    <property type="component" value="Unassembled WGS sequence"/>
</dbReference>